<organism evidence="2 3">
    <name type="scientific">Hericium alpestre</name>
    <dbReference type="NCBI Taxonomy" id="135208"/>
    <lineage>
        <taxon>Eukaryota</taxon>
        <taxon>Fungi</taxon>
        <taxon>Dikarya</taxon>
        <taxon>Basidiomycota</taxon>
        <taxon>Agaricomycotina</taxon>
        <taxon>Agaricomycetes</taxon>
        <taxon>Russulales</taxon>
        <taxon>Hericiaceae</taxon>
        <taxon>Hericium</taxon>
    </lineage>
</organism>
<dbReference type="EMBL" id="SFCI01000286">
    <property type="protein sequence ID" value="TFY80802.1"/>
    <property type="molecule type" value="Genomic_DNA"/>
</dbReference>
<feature type="coiled-coil region" evidence="1">
    <location>
        <begin position="4"/>
        <end position="67"/>
    </location>
</feature>
<gene>
    <name evidence="2" type="ORF">EWM64_g3211</name>
</gene>
<dbReference type="OrthoDB" id="3270159at2759"/>
<evidence type="ECO:0000256" key="1">
    <source>
        <dbReference type="SAM" id="Coils"/>
    </source>
</evidence>
<evidence type="ECO:0000313" key="3">
    <source>
        <dbReference type="Proteomes" id="UP000298061"/>
    </source>
</evidence>
<dbReference type="Proteomes" id="UP000298061">
    <property type="component" value="Unassembled WGS sequence"/>
</dbReference>
<name>A0A4Z0A143_9AGAM</name>
<reference evidence="2 3" key="1">
    <citation type="submission" date="2019-02" db="EMBL/GenBank/DDBJ databases">
        <title>Genome sequencing of the rare red list fungi Hericium alpestre (H. flagellum).</title>
        <authorList>
            <person name="Buettner E."/>
            <person name="Kellner H."/>
        </authorList>
    </citation>
    <scope>NUCLEOTIDE SEQUENCE [LARGE SCALE GENOMIC DNA]</scope>
    <source>
        <strain evidence="2 3">DSM 108284</strain>
    </source>
</reference>
<keyword evidence="1" id="KW-0175">Coiled coil</keyword>
<protein>
    <submittedName>
        <fullName evidence="2">Uncharacterized protein</fullName>
    </submittedName>
</protein>
<proteinExistence type="predicted"/>
<accession>A0A4Z0A143</accession>
<sequence length="221" mass="25115">MAHIQALETRNSQLEDELRDALRQVAALQGQANFVQEEFERQLSRLKESSAQQILRLEADLNDTREARNKYRGLASAHAEEAEQARKLAGVKDVELETLRVEAGRLRAERPASRRLLIVGRRRGACQRRRCPSKPFIVPRDLIELSSDDDVRVKSSPIVKVKLDSSPRTKPLEDRNTEEKYKPKLDLSTLSPNVKLMLHAARRTNDAYQTISNRDVGLAEA</sequence>
<comment type="caution">
    <text evidence="2">The sequence shown here is derived from an EMBL/GenBank/DDBJ whole genome shotgun (WGS) entry which is preliminary data.</text>
</comment>
<keyword evidence="3" id="KW-1185">Reference proteome</keyword>
<dbReference type="AlphaFoldDB" id="A0A4Z0A143"/>
<evidence type="ECO:0000313" key="2">
    <source>
        <dbReference type="EMBL" id="TFY80802.1"/>
    </source>
</evidence>